<dbReference type="SMART" id="SM00181">
    <property type="entry name" value="EGF"/>
    <property type="match status" value="10"/>
</dbReference>
<dbReference type="Gene3D" id="2.170.300.10">
    <property type="entry name" value="Tie2 ligand-binding domain superfamily"/>
    <property type="match status" value="2"/>
</dbReference>
<dbReference type="InterPro" id="IPR000742">
    <property type="entry name" value="EGF"/>
</dbReference>
<organism evidence="4 5">
    <name type="scientific">Crassostrea virginica</name>
    <name type="common">Eastern oyster</name>
    <dbReference type="NCBI Taxonomy" id="6565"/>
    <lineage>
        <taxon>Eukaryota</taxon>
        <taxon>Metazoa</taxon>
        <taxon>Spiralia</taxon>
        <taxon>Lophotrochozoa</taxon>
        <taxon>Mollusca</taxon>
        <taxon>Bivalvia</taxon>
        <taxon>Autobranchia</taxon>
        <taxon>Pteriomorphia</taxon>
        <taxon>Ostreida</taxon>
        <taxon>Ostreoidea</taxon>
        <taxon>Ostreidae</taxon>
        <taxon>Crassostrea</taxon>
    </lineage>
</organism>
<keyword evidence="4" id="KW-1185">Reference proteome</keyword>
<feature type="domain" description="EGF-like" evidence="3">
    <location>
        <begin position="467"/>
        <end position="500"/>
    </location>
</feature>
<feature type="domain" description="EGF-like" evidence="3">
    <location>
        <begin position="854"/>
        <end position="889"/>
    </location>
</feature>
<accession>A0A8B8C004</accession>
<dbReference type="PANTHER" id="PTHR24043:SF8">
    <property type="entry name" value="EGF-LIKE DOMAIN-CONTAINING PROTEIN"/>
    <property type="match status" value="1"/>
</dbReference>
<dbReference type="GO" id="GO:0005044">
    <property type="term" value="F:scavenger receptor activity"/>
    <property type="evidence" value="ECO:0007669"/>
    <property type="project" value="InterPro"/>
</dbReference>
<dbReference type="PANTHER" id="PTHR24043">
    <property type="entry name" value="SCAVENGER RECEPTOR CLASS F"/>
    <property type="match status" value="1"/>
</dbReference>
<feature type="domain" description="EGF-like" evidence="3">
    <location>
        <begin position="280"/>
        <end position="315"/>
    </location>
</feature>
<protein>
    <submittedName>
        <fullName evidence="5">Multiple epidermal growth factor-like domains protein 10 isoform X2</fullName>
    </submittedName>
</protein>
<feature type="chain" id="PRO_5034433116" evidence="2">
    <location>
        <begin position="16"/>
        <end position="946"/>
    </location>
</feature>
<feature type="domain" description="EGF-like" evidence="3">
    <location>
        <begin position="811"/>
        <end position="843"/>
    </location>
</feature>
<name>A0A8B8C004_CRAVI</name>
<reference evidence="5" key="1">
    <citation type="submission" date="2025-08" db="UniProtKB">
        <authorList>
            <consortium name="RefSeq"/>
        </authorList>
    </citation>
    <scope>IDENTIFICATION</scope>
    <source>
        <tissue evidence="5">Whole sample</tissue>
    </source>
</reference>
<evidence type="ECO:0000256" key="1">
    <source>
        <dbReference type="ARBA" id="ARBA00022536"/>
    </source>
</evidence>
<gene>
    <name evidence="5" type="primary">LOC111114727</name>
</gene>
<dbReference type="RefSeq" id="XP_022308885.1">
    <property type="nucleotide sequence ID" value="XM_022453177.1"/>
</dbReference>
<dbReference type="OrthoDB" id="10252017at2759"/>
<proteinExistence type="predicted"/>
<dbReference type="Gene3D" id="2.60.120.260">
    <property type="entry name" value="Galactose-binding domain-like"/>
    <property type="match status" value="3"/>
</dbReference>
<dbReference type="Proteomes" id="UP000694844">
    <property type="component" value="Chromosome 9"/>
</dbReference>
<feature type="domain" description="EGF-like" evidence="3">
    <location>
        <begin position="235"/>
        <end position="273"/>
    </location>
</feature>
<evidence type="ECO:0000313" key="5">
    <source>
        <dbReference type="RefSeq" id="XP_022308885.1"/>
    </source>
</evidence>
<feature type="domain" description="EGF-like" evidence="3">
    <location>
        <begin position="767"/>
        <end position="800"/>
    </location>
</feature>
<evidence type="ECO:0000256" key="2">
    <source>
        <dbReference type="SAM" id="SignalP"/>
    </source>
</evidence>
<feature type="domain" description="EGF-like" evidence="3">
    <location>
        <begin position="900"/>
        <end position="933"/>
    </location>
</feature>
<dbReference type="GeneID" id="111114727"/>
<dbReference type="AlphaFoldDB" id="A0A8B8C004"/>
<feature type="signal peptide" evidence="2">
    <location>
        <begin position="1"/>
        <end position="15"/>
    </location>
</feature>
<keyword evidence="2" id="KW-0732">Signal</keyword>
<keyword evidence="1" id="KW-0245">EGF-like domain</keyword>
<dbReference type="InterPro" id="IPR008979">
    <property type="entry name" value="Galactose-bd-like_sf"/>
</dbReference>
<dbReference type="InterPro" id="IPR042635">
    <property type="entry name" value="MEGF10/SREC1/2-like"/>
</dbReference>
<evidence type="ECO:0000313" key="4">
    <source>
        <dbReference type="Proteomes" id="UP000694844"/>
    </source>
</evidence>
<feature type="domain" description="EGF-like" evidence="3">
    <location>
        <begin position="195"/>
        <end position="224"/>
    </location>
</feature>
<sequence length="946" mass="105462">MTYLYIFLGVSISIAYDNVALNKPTYQQHRYFGLSEDLVNANNAVDGLKSNLSVWGGQCVISGNKMQTATWWVNLTSILSIHHITIYYRTGNVEWGTHNGFTGRFLGFSVFVSNSTDTSDGTLCFKDTNFTLKTIPPVLNITCLLHGQYVIYYNERLPGITYPDGYSTYAYNELCELEVYGCPEPGYYGSNCSVPCPDPNCRYCHLDTGTCQICEPGYEGHRCESECQHGKYGYRCEMTCGHCEDKKNCDRANGTCLRGCKQGYLGEDCKYCETRHYGEGCNITCGHCLNNAYCHHGSGACLLGCDTGYHGKLCKSYNLAFNKPTYQQYPYTGFSPNLTEAANAVDGLRSNLSVWSGQCAISDEQKHNATWWVNLTSILSIRHITIYYRTGDRPWDGILCFKDTTFTRSTIPAVFSTNCFVHGQYVIYYNERTENVTYPNGYSTFAYNELCEVEVFGCLESGYYGPDCSTPCPDPHCRYCHLETGFCQGCEAGFEGHHCELECANGKYGFGCENSCGRCTDFEPCYRVNGTCLNGCEKGYTGETCKFCENGNYGQSCNTPCGHCLNQDYCHHDNGVCLSGCDPGYHGKQCKSYNLAFNMPTYQQYRYKGLPGNITGASNAVDGLRSNLSVFAGQCVISEEGSYNATWWVNLTNIHSIHHITIYYRTGNKKWGITNDFTTRFLGFSLYVSNTTNKSQGTLCFHDTNFTLDTIPAVFNTTCPVLGQYVIYYNERLPNETYPDEYSTYAYNELCEVEVFGCPETGYYGPDCSLSCPDPNCRYCHLETGVCQGCEPGYEGHHCELKCVDEGYRVVCRPACGHCKKCNHTSETCLNGCEEGYRGDTCMQKCDGGTYGFMCSEVCGECKSKQTCHSVNGKCQSGCKPGFYGDLCKMRCPFGFFGDACSETCNNTCAGCNNSNGICDTGCLPGWKGKYCEEPETTKLLENLQE</sequence>
<feature type="domain" description="EGF-like" evidence="3">
    <location>
        <begin position="556"/>
        <end position="591"/>
    </location>
</feature>
<feature type="domain" description="EGF-like" evidence="3">
    <location>
        <begin position="502"/>
        <end position="546"/>
    </location>
</feature>
<dbReference type="SUPFAM" id="SSF49785">
    <property type="entry name" value="Galactose-binding domain-like"/>
    <property type="match status" value="3"/>
</dbReference>
<evidence type="ECO:0000259" key="3">
    <source>
        <dbReference type="SMART" id="SM00181"/>
    </source>
</evidence>